<dbReference type="InterPro" id="IPR024858">
    <property type="entry name" value="GOLGA"/>
</dbReference>
<feature type="coiled-coil region" evidence="2">
    <location>
        <begin position="814"/>
        <end position="841"/>
    </location>
</feature>
<evidence type="ECO:0000313" key="5">
    <source>
        <dbReference type="Proteomes" id="UP000005205"/>
    </source>
</evidence>
<reference evidence="4" key="2">
    <citation type="submission" date="2016-04" db="UniProtKB">
        <authorList>
            <consortium name="EnsemblMetazoa"/>
        </authorList>
    </citation>
    <scope>IDENTIFICATION</scope>
</reference>
<evidence type="ECO:0000313" key="4">
    <source>
        <dbReference type="EnsemblMetazoa" id="XP_012054334.1"/>
    </source>
</evidence>
<feature type="domain" description="Golgin subfamily A conserved" evidence="3">
    <location>
        <begin position="439"/>
        <end position="639"/>
    </location>
</feature>
<proteinExistence type="predicted"/>
<dbReference type="InParanoid" id="A0A158N9X6"/>
<feature type="coiled-coil region" evidence="2">
    <location>
        <begin position="751"/>
        <end position="785"/>
    </location>
</feature>
<evidence type="ECO:0000256" key="1">
    <source>
        <dbReference type="ARBA" id="ARBA00023054"/>
    </source>
</evidence>
<sequence length="919" mass="106702">MNMSKTEKLLAAKKKLKEFQLQKKLQVQETLNKQQDSNVVDESISQCQTKYSCQTVEMDKLYNQKNEVEYIEKQFEKHIYDTDIMHKEENITNHFDGANNLPDMIETKIATSNSEVTEKSFPTLENYPETARLHESGNKNTMHSRLQSDSQYVGNDEKYNLNITASNGPSTVQKEYLLEMASEVAHVLTDDIDHSEPSSSLDFDLKCRNQFLNSCLEEQKQLVNDLHIQVSRYHSRVAELEGILATKDSEFEAKLVREINPLKEQLQVHAQTTGILIAEKAELTAALAQSQKTAKQNSEEIEEISGKLKHSQLRINELEKELTQTRSNSTDTQKNAQQVQQVYDELEKNYYELRKEKEDLELETSELKQKLNLKNTEFVTLQQEFQEKAALLSLNELRIQQLTDTSQTLESQHQTVTVLEQQLAQMRETLKLVNNEKDEASRQYQNYVRQLDAQQAKLFNEVESGKKIISDLESREKSYIQRLSDLEQQLQHEREKSEAILPSQDHNEEITNLMKNIENLTAQHKNLHITLSEKNAEIEILTKEIQDLRDMKDDGTDAAKLVQALESEKLGASRAVSQNQQLKEQLTEMENAFVTLSNAKLDLTEQLQAERNIGRKLNARLNNVEMEMDNLKEKLKEKETLLIELEKEKLQNAQIADQMQHYQAQSHHARTLQQELQNALIYIEDLKNENEELAKELETKVQQEIHLPREVEKVNEDQLVTKNEQNYNDIITMQNSPLPEDKNISDNFRPITKLENRFKETMEKVAELTDEKQKLEHLVLQLQGETETIGEYITLYQKQRAILGERWKEREQTFRQLVEQRNQQQEQLHKLKVLVTDLLKKHPETLINSTEINCYKDTNADAPTLPENEKQDNAEPLIEDKTASDILDLLTEIKDCKDICIIEPNFHPCPWCSGRLITV</sequence>
<evidence type="ECO:0000259" key="3">
    <source>
        <dbReference type="Pfam" id="PF15070"/>
    </source>
</evidence>
<dbReference type="OrthoDB" id="5978643at2759"/>
<keyword evidence="1 2" id="KW-0175">Coiled coil</keyword>
<dbReference type="STRING" id="12957.A0A158N9X6"/>
<feature type="coiled-coil region" evidence="2">
    <location>
        <begin position="409"/>
        <end position="703"/>
    </location>
</feature>
<dbReference type="GO" id="GO:0007030">
    <property type="term" value="P:Golgi organization"/>
    <property type="evidence" value="ECO:0007669"/>
    <property type="project" value="TreeGrafter"/>
</dbReference>
<dbReference type="GO" id="GO:0005801">
    <property type="term" value="C:cis-Golgi network"/>
    <property type="evidence" value="ECO:0007669"/>
    <property type="project" value="TreeGrafter"/>
</dbReference>
<feature type="domain" description="Golgin subfamily A conserved" evidence="3">
    <location>
        <begin position="752"/>
        <end position="842"/>
    </location>
</feature>
<dbReference type="InterPro" id="IPR043976">
    <property type="entry name" value="GOLGA_cons_dom"/>
</dbReference>
<dbReference type="EnsemblMetazoa" id="XM_012198944.1">
    <property type="protein sequence ID" value="XP_012054334.1"/>
    <property type="gene ID" value="LOC105617389"/>
</dbReference>
<protein>
    <recommendedName>
        <fullName evidence="3">Golgin subfamily A conserved domain-containing protein</fullName>
    </recommendedName>
</protein>
<dbReference type="GO" id="GO:0000137">
    <property type="term" value="C:Golgi cis cisterna"/>
    <property type="evidence" value="ECO:0007669"/>
    <property type="project" value="TreeGrafter"/>
</dbReference>
<dbReference type="PANTHER" id="PTHR10881">
    <property type="entry name" value="GOLGIN SUBFAMILY A MEMBER-RELATED"/>
    <property type="match status" value="1"/>
</dbReference>
<dbReference type="GO" id="GO:0032580">
    <property type="term" value="C:Golgi cisterna membrane"/>
    <property type="evidence" value="ECO:0007669"/>
    <property type="project" value="TreeGrafter"/>
</dbReference>
<dbReference type="KEGG" id="acep:105617389"/>
<accession>A0A158N9X6</accession>
<keyword evidence="5" id="KW-1185">Reference proteome</keyword>
<organism evidence="4 5">
    <name type="scientific">Atta cephalotes</name>
    <name type="common">Leafcutter ant</name>
    <dbReference type="NCBI Taxonomy" id="12957"/>
    <lineage>
        <taxon>Eukaryota</taxon>
        <taxon>Metazoa</taxon>
        <taxon>Ecdysozoa</taxon>
        <taxon>Arthropoda</taxon>
        <taxon>Hexapoda</taxon>
        <taxon>Insecta</taxon>
        <taxon>Pterygota</taxon>
        <taxon>Neoptera</taxon>
        <taxon>Endopterygota</taxon>
        <taxon>Hymenoptera</taxon>
        <taxon>Apocrita</taxon>
        <taxon>Aculeata</taxon>
        <taxon>Formicoidea</taxon>
        <taxon>Formicidae</taxon>
        <taxon>Myrmicinae</taxon>
        <taxon>Atta</taxon>
    </lineage>
</organism>
<dbReference type="Pfam" id="PF15070">
    <property type="entry name" value="GOLGA2L5"/>
    <property type="match status" value="2"/>
</dbReference>
<dbReference type="Proteomes" id="UP000005205">
    <property type="component" value="Unassembled WGS sequence"/>
</dbReference>
<dbReference type="AlphaFoldDB" id="A0A158N9X6"/>
<reference evidence="5" key="1">
    <citation type="journal article" date="2011" name="PLoS Genet.">
        <title>The genome sequence of the leaf-cutter ant Atta cephalotes reveals insights into its obligate symbiotic lifestyle.</title>
        <authorList>
            <person name="Suen G."/>
            <person name="Teiling C."/>
            <person name="Li L."/>
            <person name="Holt C."/>
            <person name="Abouheif E."/>
            <person name="Bornberg-Bauer E."/>
            <person name="Bouffard P."/>
            <person name="Caldera E.J."/>
            <person name="Cash E."/>
            <person name="Cavanaugh A."/>
            <person name="Denas O."/>
            <person name="Elhaik E."/>
            <person name="Fave M.J."/>
            <person name="Gadau J."/>
            <person name="Gibson J.D."/>
            <person name="Graur D."/>
            <person name="Grubbs K.J."/>
            <person name="Hagen D.E."/>
            <person name="Harkins T.T."/>
            <person name="Helmkampf M."/>
            <person name="Hu H."/>
            <person name="Johnson B.R."/>
            <person name="Kim J."/>
            <person name="Marsh S.E."/>
            <person name="Moeller J.A."/>
            <person name="Munoz-Torres M.C."/>
            <person name="Murphy M.C."/>
            <person name="Naughton M.C."/>
            <person name="Nigam S."/>
            <person name="Overson R."/>
            <person name="Rajakumar R."/>
            <person name="Reese J.T."/>
            <person name="Scott J.J."/>
            <person name="Smith C.R."/>
            <person name="Tao S."/>
            <person name="Tsutsui N.D."/>
            <person name="Viljakainen L."/>
            <person name="Wissler L."/>
            <person name="Yandell M.D."/>
            <person name="Zimmer F."/>
            <person name="Taylor J."/>
            <person name="Slater S.C."/>
            <person name="Clifton S.W."/>
            <person name="Warren W.C."/>
            <person name="Elsik C.G."/>
            <person name="Smith C.D."/>
            <person name="Weinstock G.M."/>
            <person name="Gerardo N.M."/>
            <person name="Currie C.R."/>
        </authorList>
    </citation>
    <scope>NUCLEOTIDE SEQUENCE [LARGE SCALE GENOMIC DNA]</scope>
</reference>
<gene>
    <name evidence="4" type="primary">105617389</name>
</gene>
<feature type="coiled-coil region" evidence="2">
    <location>
        <begin position="280"/>
        <end position="377"/>
    </location>
</feature>
<dbReference type="EMBL" id="ADTU01009899">
    <property type="status" value="NOT_ANNOTATED_CDS"/>
    <property type="molecule type" value="Genomic_DNA"/>
</dbReference>
<name>A0A158N9X6_ATTCE</name>
<evidence type="ECO:0000256" key="2">
    <source>
        <dbReference type="SAM" id="Coils"/>
    </source>
</evidence>
<dbReference type="PANTHER" id="PTHR10881:SF46">
    <property type="entry name" value="GOLGIN SUBFAMILY A MEMBER 2"/>
    <property type="match status" value="1"/>
</dbReference>
<dbReference type="FunCoup" id="A0A158N9X6">
    <property type="interactions" value="292"/>
</dbReference>
<dbReference type="eggNOG" id="KOG4725">
    <property type="taxonomic scope" value="Eukaryota"/>
</dbReference>